<organism evidence="2 3">
    <name type="scientific">Gordonia oryzae</name>
    <dbReference type="NCBI Taxonomy" id="2487349"/>
    <lineage>
        <taxon>Bacteria</taxon>
        <taxon>Bacillati</taxon>
        <taxon>Actinomycetota</taxon>
        <taxon>Actinomycetes</taxon>
        <taxon>Mycobacteriales</taxon>
        <taxon>Gordoniaceae</taxon>
        <taxon>Gordonia</taxon>
    </lineage>
</organism>
<dbReference type="GO" id="GO:0071111">
    <property type="term" value="F:cyclic-guanylate-specific phosphodiesterase activity"/>
    <property type="evidence" value="ECO:0007669"/>
    <property type="project" value="InterPro"/>
</dbReference>
<evidence type="ECO:0000259" key="1">
    <source>
        <dbReference type="PROSITE" id="PS50883"/>
    </source>
</evidence>
<evidence type="ECO:0000313" key="3">
    <source>
        <dbReference type="Proteomes" id="UP000267536"/>
    </source>
</evidence>
<dbReference type="SUPFAM" id="SSF141868">
    <property type="entry name" value="EAL domain-like"/>
    <property type="match status" value="1"/>
</dbReference>
<comment type="caution">
    <text evidence="2">The sequence shown here is derived from an EMBL/GenBank/DDBJ whole genome shotgun (WGS) entry which is preliminary data.</text>
</comment>
<dbReference type="PANTHER" id="PTHR33121">
    <property type="entry name" value="CYCLIC DI-GMP PHOSPHODIESTERASE PDEF"/>
    <property type="match status" value="1"/>
</dbReference>
<sequence>MTGFGVVVAISADPYHRVAVAYGRDRSVDIAEAFVDEVLERTGTTAEIIRRSDLEWLAYLDETDDAAVELLYQPWSYGSHAVDVDGSVYLLEVAMGIVRAADFPPAVTEEEIIAAADAALSRALVDGLSAVIANPSLTQSLRREISVANALITADDADFPVYYQPIVRLSDDVTVGWESLLRWTSAGSMHSPDAFMPVAEATSLIIPIGRRAIRRVFADLAGRIGRMEGDEAFVSINLSAKQLWDESLPAYFAELGAEYGVEPRRVWIEVCEIDVIRPAGAAARTLFALHDLGCTICVDDLGSGFSALRYVRDLPVEVLKIDRTLVTPLPDSSADRAVVDAICTMAKAAGLRVVAEGIETEDELDEVNKLSCDLGQGYLLGRPAAAADLFGPSR</sequence>
<feature type="domain" description="EAL" evidence="1">
    <location>
        <begin position="140"/>
        <end position="394"/>
    </location>
</feature>
<name>A0A3N4GXT6_9ACTN</name>
<dbReference type="PROSITE" id="PS50883">
    <property type="entry name" value="EAL"/>
    <property type="match status" value="1"/>
</dbReference>
<gene>
    <name evidence="2" type="ORF">EF294_02575</name>
</gene>
<dbReference type="InterPro" id="IPR035919">
    <property type="entry name" value="EAL_sf"/>
</dbReference>
<proteinExistence type="predicted"/>
<dbReference type="EMBL" id="RKMH01000002">
    <property type="protein sequence ID" value="RPA65658.1"/>
    <property type="molecule type" value="Genomic_DNA"/>
</dbReference>
<dbReference type="Proteomes" id="UP000267536">
    <property type="component" value="Unassembled WGS sequence"/>
</dbReference>
<protein>
    <submittedName>
        <fullName evidence="2">EAL domain-containing protein</fullName>
    </submittedName>
</protein>
<dbReference type="Gene3D" id="3.20.20.450">
    <property type="entry name" value="EAL domain"/>
    <property type="match status" value="1"/>
</dbReference>
<dbReference type="OrthoDB" id="23692at2"/>
<dbReference type="AlphaFoldDB" id="A0A3N4GXT6"/>
<dbReference type="InterPro" id="IPR050706">
    <property type="entry name" value="Cyclic-di-GMP_PDE-like"/>
</dbReference>
<dbReference type="RefSeq" id="WP_123925437.1">
    <property type="nucleotide sequence ID" value="NZ_JBPSDP010000009.1"/>
</dbReference>
<dbReference type="SMART" id="SM00052">
    <property type="entry name" value="EAL"/>
    <property type="match status" value="1"/>
</dbReference>
<dbReference type="Pfam" id="PF00563">
    <property type="entry name" value="EAL"/>
    <property type="match status" value="1"/>
</dbReference>
<keyword evidence="3" id="KW-1185">Reference proteome</keyword>
<dbReference type="InterPro" id="IPR001633">
    <property type="entry name" value="EAL_dom"/>
</dbReference>
<reference evidence="2 3" key="1">
    <citation type="submission" date="2018-11" db="EMBL/GenBank/DDBJ databases">
        <title>Draft genome sequence of Gordonia sp. RS15-1S isolated from rice stems.</title>
        <authorList>
            <person name="Muangham S."/>
        </authorList>
    </citation>
    <scope>NUCLEOTIDE SEQUENCE [LARGE SCALE GENOMIC DNA]</scope>
    <source>
        <strain evidence="2 3">RS15-1S</strain>
    </source>
</reference>
<accession>A0A3N4GXT6</accession>
<evidence type="ECO:0000313" key="2">
    <source>
        <dbReference type="EMBL" id="RPA65658.1"/>
    </source>
</evidence>
<dbReference type="CDD" id="cd01948">
    <property type="entry name" value="EAL"/>
    <property type="match status" value="1"/>
</dbReference>
<dbReference type="PANTHER" id="PTHR33121:SF79">
    <property type="entry name" value="CYCLIC DI-GMP PHOSPHODIESTERASE PDED-RELATED"/>
    <property type="match status" value="1"/>
</dbReference>